<protein>
    <recommendedName>
        <fullName evidence="3">Toxin co-regulated pilus biosynthesis protein Q C-terminal domain-containing protein</fullName>
    </recommendedName>
</protein>
<feature type="compositionally biased region" description="Low complexity" evidence="1">
    <location>
        <begin position="122"/>
        <end position="139"/>
    </location>
</feature>
<keyword evidence="5" id="KW-1185">Reference proteome</keyword>
<feature type="domain" description="Toxin co-regulated pilus biosynthesis protein Q C-terminal" evidence="3">
    <location>
        <begin position="222"/>
        <end position="300"/>
    </location>
</feature>
<feature type="chain" id="PRO_5017752125" description="Toxin co-regulated pilus biosynthesis protein Q C-terminal domain-containing protein" evidence="2">
    <location>
        <begin position="24"/>
        <end position="304"/>
    </location>
</feature>
<accession>A0A3D8JWN6</accession>
<dbReference type="AlphaFoldDB" id="A0A3D8JWN6"/>
<evidence type="ECO:0000259" key="3">
    <source>
        <dbReference type="Pfam" id="PF10671"/>
    </source>
</evidence>
<dbReference type="EMBL" id="QRGA01000013">
    <property type="protein sequence ID" value="RDU96791.1"/>
    <property type="molecule type" value="Genomic_DNA"/>
</dbReference>
<evidence type="ECO:0000256" key="2">
    <source>
        <dbReference type="SAM" id="SignalP"/>
    </source>
</evidence>
<keyword evidence="2" id="KW-0732">Signal</keyword>
<name>A0A3D8JWN6_9BURK</name>
<dbReference type="Pfam" id="PF10671">
    <property type="entry name" value="TcpQ"/>
    <property type="match status" value="1"/>
</dbReference>
<gene>
    <name evidence="4" type="ORF">DWV00_22490</name>
</gene>
<feature type="region of interest" description="Disordered" evidence="1">
    <location>
        <begin position="114"/>
        <end position="139"/>
    </location>
</feature>
<feature type="signal peptide" evidence="2">
    <location>
        <begin position="1"/>
        <end position="23"/>
    </location>
</feature>
<sequence>MPAIQTIKALLCCAWLACCAAHASDSQVIVEGSRHVGDAVRVGGHSVPLLHALEEVVPAHYSVNVPNAGPWADVSVSWDRGGSLVHVLGEILSVNPLLQAHIDTDLGLVTVTERARSPEDTASSQPAMPAAQPNSVAATTTAAAPLLPNAAAASPGGPIEPPLMQTQAAAAPIAAPMAAPSLPVSASPTALASTRLPARVAPSVPPAVMSPPSPPLPAAQAEWQLRISDGSVRQALARWAQEAGWQFVWDVPTDFAIDATATIHGTLAQALRQVVDALASSQVPIQVVMYERNRVLRVIAKGAS</sequence>
<evidence type="ECO:0000313" key="4">
    <source>
        <dbReference type="EMBL" id="RDU96791.1"/>
    </source>
</evidence>
<organism evidence="4 5">
    <name type="scientific">Trinickia dinghuensis</name>
    <dbReference type="NCBI Taxonomy" id="2291023"/>
    <lineage>
        <taxon>Bacteria</taxon>
        <taxon>Pseudomonadati</taxon>
        <taxon>Pseudomonadota</taxon>
        <taxon>Betaproteobacteria</taxon>
        <taxon>Burkholderiales</taxon>
        <taxon>Burkholderiaceae</taxon>
        <taxon>Trinickia</taxon>
    </lineage>
</organism>
<dbReference type="Proteomes" id="UP000256838">
    <property type="component" value="Unassembled WGS sequence"/>
</dbReference>
<comment type="caution">
    <text evidence="4">The sequence shown here is derived from an EMBL/GenBank/DDBJ whole genome shotgun (WGS) entry which is preliminary data.</text>
</comment>
<dbReference type="RefSeq" id="WP_115535818.1">
    <property type="nucleotide sequence ID" value="NZ_QRGA01000013.1"/>
</dbReference>
<proteinExistence type="predicted"/>
<dbReference type="Gene3D" id="3.55.50.70">
    <property type="match status" value="1"/>
</dbReference>
<evidence type="ECO:0000313" key="5">
    <source>
        <dbReference type="Proteomes" id="UP000256838"/>
    </source>
</evidence>
<dbReference type="OrthoDB" id="5791855at2"/>
<reference evidence="4 5" key="1">
    <citation type="submission" date="2018-08" db="EMBL/GenBank/DDBJ databases">
        <title>Paraburkholderia sp. DHOM06 isolated from forest soil.</title>
        <authorList>
            <person name="Gao Z.-H."/>
            <person name="Qiu L.-H."/>
        </authorList>
    </citation>
    <scope>NUCLEOTIDE SEQUENCE [LARGE SCALE GENOMIC DNA]</scope>
    <source>
        <strain evidence="4 5">DHOM06</strain>
    </source>
</reference>
<dbReference type="InterPro" id="IPR018927">
    <property type="entry name" value="Pilus_synth_Q_C"/>
</dbReference>
<evidence type="ECO:0000256" key="1">
    <source>
        <dbReference type="SAM" id="MobiDB-lite"/>
    </source>
</evidence>